<dbReference type="Proteomes" id="UP001500728">
    <property type="component" value="Unassembled WGS sequence"/>
</dbReference>
<keyword evidence="3" id="KW-1185">Reference proteome</keyword>
<feature type="region of interest" description="Disordered" evidence="1">
    <location>
        <begin position="44"/>
        <end position="66"/>
    </location>
</feature>
<feature type="compositionally biased region" description="Low complexity" evidence="1">
    <location>
        <begin position="44"/>
        <end position="55"/>
    </location>
</feature>
<name>A0ABP6QTM3_9ACTN</name>
<accession>A0ABP6QTM3</accession>
<evidence type="ECO:0000256" key="1">
    <source>
        <dbReference type="SAM" id="MobiDB-lite"/>
    </source>
</evidence>
<evidence type="ECO:0000313" key="3">
    <source>
        <dbReference type="Proteomes" id="UP001500728"/>
    </source>
</evidence>
<sequence length="66" mass="7062">MPLLSSQARSLGRRAVIEFTFQVAMRMPHNLPAACDNARPSAVARGRAPTAATRGSELYRVPGGQP</sequence>
<evidence type="ECO:0000313" key="2">
    <source>
        <dbReference type="EMBL" id="GAA3247170.1"/>
    </source>
</evidence>
<proteinExistence type="predicted"/>
<comment type="caution">
    <text evidence="2">The sequence shown here is derived from an EMBL/GenBank/DDBJ whole genome shotgun (WGS) entry which is preliminary data.</text>
</comment>
<organism evidence="2 3">
    <name type="scientific">Streptomyces labedae</name>
    <dbReference type="NCBI Taxonomy" id="285569"/>
    <lineage>
        <taxon>Bacteria</taxon>
        <taxon>Bacillati</taxon>
        <taxon>Actinomycetota</taxon>
        <taxon>Actinomycetes</taxon>
        <taxon>Kitasatosporales</taxon>
        <taxon>Streptomycetaceae</taxon>
        <taxon>Streptomyces</taxon>
    </lineage>
</organism>
<dbReference type="EMBL" id="BAAAUW010000001">
    <property type="protein sequence ID" value="GAA3247170.1"/>
    <property type="molecule type" value="Genomic_DNA"/>
</dbReference>
<gene>
    <name evidence="2" type="ORF">GCM10010469_03600</name>
</gene>
<protein>
    <submittedName>
        <fullName evidence="2">Uncharacterized protein</fullName>
    </submittedName>
</protein>
<reference evidence="3" key="1">
    <citation type="journal article" date="2019" name="Int. J. Syst. Evol. Microbiol.">
        <title>The Global Catalogue of Microorganisms (GCM) 10K type strain sequencing project: providing services to taxonomists for standard genome sequencing and annotation.</title>
        <authorList>
            <consortium name="The Broad Institute Genomics Platform"/>
            <consortium name="The Broad Institute Genome Sequencing Center for Infectious Disease"/>
            <person name="Wu L."/>
            <person name="Ma J."/>
        </authorList>
    </citation>
    <scope>NUCLEOTIDE SEQUENCE [LARGE SCALE GENOMIC DNA]</scope>
    <source>
        <strain evidence="3">JCM 9381</strain>
    </source>
</reference>